<accession>A0AA40G9R6</accession>
<evidence type="ECO:0000313" key="3">
    <source>
        <dbReference type="Proteomes" id="UP001177670"/>
    </source>
</evidence>
<gene>
    <name evidence="2" type="ORF">K0M31_011176</name>
</gene>
<keyword evidence="1" id="KW-0472">Membrane</keyword>
<keyword evidence="1" id="KW-0812">Transmembrane</keyword>
<protein>
    <submittedName>
        <fullName evidence="2">Uncharacterized protein</fullName>
    </submittedName>
</protein>
<comment type="caution">
    <text evidence="2">The sequence shown here is derived from an EMBL/GenBank/DDBJ whole genome shotgun (WGS) entry which is preliminary data.</text>
</comment>
<dbReference type="Proteomes" id="UP001177670">
    <property type="component" value="Unassembled WGS sequence"/>
</dbReference>
<evidence type="ECO:0000256" key="1">
    <source>
        <dbReference type="SAM" id="Phobius"/>
    </source>
</evidence>
<keyword evidence="3" id="KW-1185">Reference proteome</keyword>
<organism evidence="2 3">
    <name type="scientific">Melipona bicolor</name>
    <dbReference type="NCBI Taxonomy" id="60889"/>
    <lineage>
        <taxon>Eukaryota</taxon>
        <taxon>Metazoa</taxon>
        <taxon>Ecdysozoa</taxon>
        <taxon>Arthropoda</taxon>
        <taxon>Hexapoda</taxon>
        <taxon>Insecta</taxon>
        <taxon>Pterygota</taxon>
        <taxon>Neoptera</taxon>
        <taxon>Endopterygota</taxon>
        <taxon>Hymenoptera</taxon>
        <taxon>Apocrita</taxon>
        <taxon>Aculeata</taxon>
        <taxon>Apoidea</taxon>
        <taxon>Anthophila</taxon>
        <taxon>Apidae</taxon>
        <taxon>Melipona</taxon>
    </lineage>
</organism>
<name>A0AA40G9R6_9HYME</name>
<feature type="transmembrane region" description="Helical" evidence="1">
    <location>
        <begin position="44"/>
        <end position="62"/>
    </location>
</feature>
<reference evidence="2" key="1">
    <citation type="submission" date="2021-10" db="EMBL/GenBank/DDBJ databases">
        <title>Melipona bicolor Genome sequencing and assembly.</title>
        <authorList>
            <person name="Araujo N.S."/>
            <person name="Arias M.C."/>
        </authorList>
    </citation>
    <scope>NUCLEOTIDE SEQUENCE</scope>
    <source>
        <strain evidence="2">USP_2M_L1-L4_2017</strain>
        <tissue evidence="2">Whole body</tissue>
    </source>
</reference>
<evidence type="ECO:0000313" key="2">
    <source>
        <dbReference type="EMBL" id="KAK1133361.1"/>
    </source>
</evidence>
<proteinExistence type="predicted"/>
<keyword evidence="1" id="KW-1133">Transmembrane helix</keyword>
<dbReference type="EMBL" id="JAHYIQ010000003">
    <property type="protein sequence ID" value="KAK1133361.1"/>
    <property type="molecule type" value="Genomic_DNA"/>
</dbReference>
<sequence>MPERGCNFFRDCFPNFWRRSRISSGPCTLPSGVSSRPKCEPFRILVFTALADAILAVFTITWNGSYCPTQRKNKTWPSLFKSMSDMRVVKSPGFSYRENDFLRHLLAATYSLLSEKISDCQRTASNYYMRVFQKFINSMKCNNSGKSILKTCSTSATRQIAKLVLKSLQTDRRGTEETCTYIFLNESKMMKIFCETCPSDKPWFIKSSKVWSGRQAHRDYRRQKRTDVKSIVFFIEFNFIYYRTEALYTDTKNTCFSCSDIIQDYSNLK</sequence>
<dbReference type="AlphaFoldDB" id="A0AA40G9R6"/>